<dbReference type="PANTHER" id="PTHR13504:SF38">
    <property type="entry name" value="FIDO DOMAIN-CONTAINING PROTEIN"/>
    <property type="match status" value="1"/>
</dbReference>
<reference evidence="4 5" key="1">
    <citation type="submission" date="2019-11" db="EMBL/GenBank/DDBJ databases">
        <authorList>
            <person name="Brisse S."/>
        </authorList>
    </citation>
    <scope>NUCLEOTIDE SEQUENCE [LARGE SCALE GENOMIC DNA]</scope>
    <source>
        <strain evidence="4">FRC0190</strain>
    </source>
</reference>
<gene>
    <name evidence="4" type="ORF">FRC0190_02356</name>
</gene>
<evidence type="ECO:0000256" key="1">
    <source>
        <dbReference type="PIRSR" id="PIRSR640198-1"/>
    </source>
</evidence>
<dbReference type="PROSITE" id="PS51459">
    <property type="entry name" value="FIDO"/>
    <property type="match status" value="1"/>
</dbReference>
<dbReference type="InterPro" id="IPR036597">
    <property type="entry name" value="Fido-like_dom_sf"/>
</dbReference>
<feature type="binding site" evidence="2">
    <location>
        <begin position="237"/>
        <end position="244"/>
    </location>
    <ligand>
        <name>ATP</name>
        <dbReference type="ChEBI" id="CHEBI:30616"/>
    </ligand>
</feature>
<dbReference type="KEGG" id="crf:FRC0190_02356"/>
<accession>A0A6I8MF16</accession>
<dbReference type="InterPro" id="IPR003812">
    <property type="entry name" value="Fido"/>
</dbReference>
<evidence type="ECO:0000256" key="2">
    <source>
        <dbReference type="PIRSR" id="PIRSR640198-2"/>
    </source>
</evidence>
<name>A0A6I8MF16_9CORY</name>
<dbReference type="Proteomes" id="UP000423525">
    <property type="component" value="Chromosome"/>
</dbReference>
<evidence type="ECO:0000313" key="5">
    <source>
        <dbReference type="Proteomes" id="UP000423525"/>
    </source>
</evidence>
<dbReference type="PANTHER" id="PTHR13504">
    <property type="entry name" value="FIDO DOMAIN-CONTAINING PROTEIN DDB_G0283145"/>
    <property type="match status" value="1"/>
</dbReference>
<dbReference type="Gene3D" id="1.10.3290.10">
    <property type="entry name" value="Fido-like domain"/>
    <property type="match status" value="1"/>
</dbReference>
<keyword evidence="2" id="KW-0547">Nucleotide-binding</keyword>
<feature type="active site" evidence="1">
    <location>
        <position position="233"/>
    </location>
</feature>
<sequence length="444" mass="48351">MKQALGNGKALNMPQWVTRHWIPADGSGISRRDRQGGSYEAYIPDTLSDASFVIPVELAQKAAEIERSIIALGRRDGAGQLESIARLLMRSEAISSSRIEGIAPNVDKVVLAELAQEEDVRGFKESAEAVARNLQVLRSVENSFATTPEITPEHLGQLQSELLGAHPTVPVGIRKIQNWIGGPGRTPIGAEFVPPPPEEVPTLMTDFCRYFNGAAHGALTQAAIIHAQFETIHPFADGNGRVGRALIHGTLLRRGLTHQTILPISLILGTWSKRYVEGLTAFRQGDVPRWLDTFFDAAQEAVTQANLLADQLLGIQQDWEQHLDEYRKSQGKTRALRADSIDFKLLTGLAAHPIVTAKTLERLYGVTWSNARRALEDLQAAGILRGKVIGTRGTTGYYADDILSLITHADRQLASSQFDTRLAQPSGRAVPTPPVLPLGSALLG</sequence>
<protein>
    <submittedName>
        <fullName evidence="4">Fic family protein</fullName>
    </submittedName>
</protein>
<feature type="domain" description="Fido" evidence="3">
    <location>
        <begin position="150"/>
        <end position="297"/>
    </location>
</feature>
<dbReference type="GO" id="GO:0005524">
    <property type="term" value="F:ATP binding"/>
    <property type="evidence" value="ECO:0007669"/>
    <property type="project" value="UniProtKB-KW"/>
</dbReference>
<keyword evidence="2" id="KW-0067">ATP-binding</keyword>
<dbReference type="SUPFAM" id="SSF46785">
    <property type="entry name" value="Winged helix' DNA-binding domain"/>
    <property type="match status" value="1"/>
</dbReference>
<dbReference type="AlphaFoldDB" id="A0A6I8MF16"/>
<dbReference type="InterPro" id="IPR036390">
    <property type="entry name" value="WH_DNA-bd_sf"/>
</dbReference>
<evidence type="ECO:0000313" key="4">
    <source>
        <dbReference type="EMBL" id="VZH86448.1"/>
    </source>
</evidence>
<proteinExistence type="predicted"/>
<dbReference type="EMBL" id="LR738855">
    <property type="protein sequence ID" value="VZH86448.1"/>
    <property type="molecule type" value="Genomic_DNA"/>
</dbReference>
<dbReference type="SUPFAM" id="SSF140931">
    <property type="entry name" value="Fic-like"/>
    <property type="match status" value="1"/>
</dbReference>
<dbReference type="Pfam" id="PF02661">
    <property type="entry name" value="Fic"/>
    <property type="match status" value="1"/>
</dbReference>
<evidence type="ECO:0000259" key="3">
    <source>
        <dbReference type="PROSITE" id="PS51459"/>
    </source>
</evidence>
<organism evidence="4 5">
    <name type="scientific">Corynebacterium rouxii</name>
    <dbReference type="NCBI Taxonomy" id="2719119"/>
    <lineage>
        <taxon>Bacteria</taxon>
        <taxon>Bacillati</taxon>
        <taxon>Actinomycetota</taxon>
        <taxon>Actinomycetes</taxon>
        <taxon>Mycobacteriales</taxon>
        <taxon>Corynebacteriaceae</taxon>
        <taxon>Corynebacterium</taxon>
    </lineage>
</organism>
<dbReference type="InterPro" id="IPR040198">
    <property type="entry name" value="Fido_containing"/>
</dbReference>